<dbReference type="Gene3D" id="3.20.20.70">
    <property type="entry name" value="Aldolase class I"/>
    <property type="match status" value="1"/>
</dbReference>
<name>B0KA71_THEP3</name>
<keyword evidence="4" id="KW-0479">Metal-binding</keyword>
<keyword evidence="3" id="KW-0949">S-adenosyl-L-methionine</keyword>
<dbReference type="KEGG" id="tpd:Teth39_1382"/>
<dbReference type="GO" id="GO:0051539">
    <property type="term" value="F:4 iron, 4 sulfur cluster binding"/>
    <property type="evidence" value="ECO:0007669"/>
    <property type="project" value="UniProtKB-KW"/>
</dbReference>
<evidence type="ECO:0000313" key="8">
    <source>
        <dbReference type="EMBL" id="ABY95034.1"/>
    </source>
</evidence>
<dbReference type="STRING" id="340099.Teth39_1382"/>
<dbReference type="InterPro" id="IPR013785">
    <property type="entry name" value="Aldolase_TIM"/>
</dbReference>
<dbReference type="GO" id="GO:0016491">
    <property type="term" value="F:oxidoreductase activity"/>
    <property type="evidence" value="ECO:0007669"/>
    <property type="project" value="InterPro"/>
</dbReference>
<evidence type="ECO:0000313" key="9">
    <source>
        <dbReference type="Proteomes" id="UP000002156"/>
    </source>
</evidence>
<dbReference type="SUPFAM" id="SSF102114">
    <property type="entry name" value="Radical SAM enzymes"/>
    <property type="match status" value="1"/>
</dbReference>
<dbReference type="GO" id="GO:0046872">
    <property type="term" value="F:metal ion binding"/>
    <property type="evidence" value="ECO:0007669"/>
    <property type="project" value="UniProtKB-KW"/>
</dbReference>
<dbReference type="SFLD" id="SFLDS00029">
    <property type="entry name" value="Radical_SAM"/>
    <property type="match status" value="1"/>
</dbReference>
<evidence type="ECO:0000256" key="6">
    <source>
        <dbReference type="ARBA" id="ARBA00023014"/>
    </source>
</evidence>
<dbReference type="AlphaFoldDB" id="B0KA71"/>
<dbReference type="EMBL" id="CP000924">
    <property type="protein sequence ID" value="ABY95034.1"/>
    <property type="molecule type" value="Genomic_DNA"/>
</dbReference>
<dbReference type="PANTHER" id="PTHR43273">
    <property type="entry name" value="ANAEROBIC SULFATASE-MATURATING ENZYME HOMOLOG ASLB-RELATED"/>
    <property type="match status" value="1"/>
</dbReference>
<dbReference type="PROSITE" id="PS01305">
    <property type="entry name" value="MOAA_NIFB_PQQE"/>
    <property type="match status" value="1"/>
</dbReference>
<organism evidence="8 9">
    <name type="scientific">Thermoanaerobacter pseudethanolicus (strain ATCC 33223 / 39E)</name>
    <name type="common">Clostridium thermohydrosulfuricum</name>
    <dbReference type="NCBI Taxonomy" id="340099"/>
    <lineage>
        <taxon>Bacteria</taxon>
        <taxon>Bacillati</taxon>
        <taxon>Bacillota</taxon>
        <taxon>Clostridia</taxon>
        <taxon>Thermoanaerobacterales</taxon>
        <taxon>Thermoanaerobacteraceae</taxon>
        <taxon>Thermoanaerobacter</taxon>
    </lineage>
</organism>
<dbReference type="CDD" id="cd01335">
    <property type="entry name" value="Radical_SAM"/>
    <property type="match status" value="1"/>
</dbReference>
<accession>B0KA71</accession>
<dbReference type="PROSITE" id="PS51918">
    <property type="entry name" value="RADICAL_SAM"/>
    <property type="match status" value="1"/>
</dbReference>
<dbReference type="eggNOG" id="COG0641">
    <property type="taxonomic scope" value="Bacteria"/>
</dbReference>
<dbReference type="InterPro" id="IPR000385">
    <property type="entry name" value="MoaA_NifB_PqqE_Fe-S-bd_CS"/>
</dbReference>
<protein>
    <submittedName>
        <fullName evidence="8">Radical SAM domain protein</fullName>
    </submittedName>
</protein>
<dbReference type="InterPro" id="IPR023867">
    <property type="entry name" value="Sulphatase_maturase_rSAM"/>
</dbReference>
<keyword evidence="6" id="KW-0411">Iron-sulfur</keyword>
<dbReference type="Pfam" id="PF04055">
    <property type="entry name" value="Radical_SAM"/>
    <property type="match status" value="1"/>
</dbReference>
<dbReference type="RefSeq" id="WP_012269415.1">
    <property type="nucleotide sequence ID" value="NC_010321.1"/>
</dbReference>
<dbReference type="HOGENOM" id="CLU_1053496_0_0_9"/>
<dbReference type="InterPro" id="IPR007197">
    <property type="entry name" value="rSAM"/>
</dbReference>
<evidence type="ECO:0000256" key="1">
    <source>
        <dbReference type="ARBA" id="ARBA00001966"/>
    </source>
</evidence>
<evidence type="ECO:0000259" key="7">
    <source>
        <dbReference type="PROSITE" id="PS51918"/>
    </source>
</evidence>
<sequence>MKLSKYYKKLQVDDGVYAIYNSLIMDVIFVDNDELERIEHLLVVNRDELVILLEAGIYIYDDETDNHALELKRNTLKMRMGKVNTIYIILTNACNLRCTYCAVKNIADKEQFSEVEYLKMDVIDKFIEGYMRYAIKEAVENVDIIFYGGEPLLVWNSLAYFIQKTEKSKIKFSYSIVTNGTLLTEQMVRFCKEHGVNIGISLDGPKYINDMSRVFSTNKGSVYDIVIKNLELLKKNGVRATLSITISLEVINNKESFLDWLDRI</sequence>
<keyword evidence="2" id="KW-0004">4Fe-4S</keyword>
<dbReference type="SFLD" id="SFLDG01067">
    <property type="entry name" value="SPASM/twitch_domain_containing"/>
    <property type="match status" value="1"/>
</dbReference>
<evidence type="ECO:0000256" key="5">
    <source>
        <dbReference type="ARBA" id="ARBA00023004"/>
    </source>
</evidence>
<evidence type="ECO:0000256" key="4">
    <source>
        <dbReference type="ARBA" id="ARBA00022723"/>
    </source>
</evidence>
<comment type="cofactor">
    <cofactor evidence="1">
        <name>[4Fe-4S] cluster</name>
        <dbReference type="ChEBI" id="CHEBI:49883"/>
    </cofactor>
</comment>
<dbReference type="PANTHER" id="PTHR43273:SF8">
    <property type="entry name" value="RADICAL SAM DOMAIN PROTEIN"/>
    <property type="match status" value="1"/>
</dbReference>
<evidence type="ECO:0000256" key="3">
    <source>
        <dbReference type="ARBA" id="ARBA00022691"/>
    </source>
</evidence>
<keyword evidence="5" id="KW-0408">Iron</keyword>
<dbReference type="InterPro" id="IPR058240">
    <property type="entry name" value="rSAM_sf"/>
</dbReference>
<proteinExistence type="predicted"/>
<feature type="domain" description="Radical SAM core" evidence="7">
    <location>
        <begin position="80"/>
        <end position="264"/>
    </location>
</feature>
<gene>
    <name evidence="8" type="ordered locus">Teth39_1382</name>
</gene>
<keyword evidence="9" id="KW-1185">Reference proteome</keyword>
<evidence type="ECO:0000256" key="2">
    <source>
        <dbReference type="ARBA" id="ARBA00022485"/>
    </source>
</evidence>
<reference evidence="9" key="1">
    <citation type="submission" date="2008-01" db="EMBL/GenBank/DDBJ databases">
        <title>Complete sequence of Thermoanaerobacter pseudethanolicus 39E.</title>
        <authorList>
            <person name="Copeland A."/>
            <person name="Lucas S."/>
            <person name="Lapidus A."/>
            <person name="Barry K."/>
            <person name="Glavina del Rio T."/>
            <person name="Dalin E."/>
            <person name="Tice H."/>
            <person name="Pitluck S."/>
            <person name="Bruce D."/>
            <person name="Goodwin L."/>
            <person name="Saunders E."/>
            <person name="Brettin T."/>
            <person name="Detter J.C."/>
            <person name="Han C."/>
            <person name="Schmutz J."/>
            <person name="Larimer F."/>
            <person name="Land M."/>
            <person name="Hauser L."/>
            <person name="Kyrpides N."/>
            <person name="Lykidis A."/>
            <person name="Hemme C."/>
            <person name="Fields M.W."/>
            <person name="He Z."/>
            <person name="Zhou J."/>
            <person name="Richardson P."/>
        </authorList>
    </citation>
    <scope>NUCLEOTIDE SEQUENCE [LARGE SCALE GENOMIC DNA]</scope>
    <source>
        <strain evidence="9">ATCC 33223 / DSM 2355 / 39E</strain>
    </source>
</reference>
<dbReference type="Proteomes" id="UP000002156">
    <property type="component" value="Chromosome"/>
</dbReference>